<dbReference type="EMBL" id="JANPWB010000014">
    <property type="protein sequence ID" value="KAJ1102007.1"/>
    <property type="molecule type" value="Genomic_DNA"/>
</dbReference>
<sequence>MVQRPQTGITVPLNRRRYSRETGASRQVESGKHLFLCNPGRDSRAVGRAAHVGCPSRFHLHELTQSHVPVLLSRRLLAPPRDVLCARRGLCAPHVLSRARPPGCEGTPARALFIEFCFAG</sequence>
<protein>
    <submittedName>
        <fullName evidence="1">Uncharacterized protein</fullName>
    </submittedName>
</protein>
<dbReference type="AlphaFoldDB" id="A0AAV7MEW8"/>
<evidence type="ECO:0000313" key="1">
    <source>
        <dbReference type="EMBL" id="KAJ1102007.1"/>
    </source>
</evidence>
<accession>A0AAV7MEW8</accession>
<name>A0AAV7MEW8_PLEWA</name>
<evidence type="ECO:0000313" key="2">
    <source>
        <dbReference type="Proteomes" id="UP001066276"/>
    </source>
</evidence>
<keyword evidence="2" id="KW-1185">Reference proteome</keyword>
<dbReference type="Proteomes" id="UP001066276">
    <property type="component" value="Chromosome 10"/>
</dbReference>
<organism evidence="1 2">
    <name type="scientific">Pleurodeles waltl</name>
    <name type="common">Iberian ribbed newt</name>
    <dbReference type="NCBI Taxonomy" id="8319"/>
    <lineage>
        <taxon>Eukaryota</taxon>
        <taxon>Metazoa</taxon>
        <taxon>Chordata</taxon>
        <taxon>Craniata</taxon>
        <taxon>Vertebrata</taxon>
        <taxon>Euteleostomi</taxon>
        <taxon>Amphibia</taxon>
        <taxon>Batrachia</taxon>
        <taxon>Caudata</taxon>
        <taxon>Salamandroidea</taxon>
        <taxon>Salamandridae</taxon>
        <taxon>Pleurodelinae</taxon>
        <taxon>Pleurodeles</taxon>
    </lineage>
</organism>
<gene>
    <name evidence="1" type="ORF">NDU88_007068</name>
</gene>
<reference evidence="1" key="1">
    <citation type="journal article" date="2022" name="bioRxiv">
        <title>Sequencing and chromosome-scale assembly of the giantPleurodeles waltlgenome.</title>
        <authorList>
            <person name="Brown T."/>
            <person name="Elewa A."/>
            <person name="Iarovenko S."/>
            <person name="Subramanian E."/>
            <person name="Araus A.J."/>
            <person name="Petzold A."/>
            <person name="Susuki M."/>
            <person name="Suzuki K.-i.T."/>
            <person name="Hayashi T."/>
            <person name="Toyoda A."/>
            <person name="Oliveira C."/>
            <person name="Osipova E."/>
            <person name="Leigh N.D."/>
            <person name="Simon A."/>
            <person name="Yun M.H."/>
        </authorList>
    </citation>
    <scope>NUCLEOTIDE SEQUENCE</scope>
    <source>
        <strain evidence="1">20211129_DDA</strain>
        <tissue evidence="1">Liver</tissue>
    </source>
</reference>
<proteinExistence type="predicted"/>
<comment type="caution">
    <text evidence="1">The sequence shown here is derived from an EMBL/GenBank/DDBJ whole genome shotgun (WGS) entry which is preliminary data.</text>
</comment>